<dbReference type="AlphaFoldDB" id="A0A2Z6EZB3"/>
<reference evidence="1" key="1">
    <citation type="submission" date="2016-02" db="EMBL/GenBank/DDBJ databases">
        <title>Halorhodospira halochloris DSM-1059 complete genome, version 2.</title>
        <authorList>
            <person name="Tsukatani Y."/>
        </authorList>
    </citation>
    <scope>NUCLEOTIDE SEQUENCE</scope>
    <source>
        <strain evidence="1">DSM 1059</strain>
    </source>
</reference>
<protein>
    <submittedName>
        <fullName evidence="1">Uncharacterized protein</fullName>
    </submittedName>
</protein>
<dbReference type="EMBL" id="AP017372">
    <property type="protein sequence ID" value="BBE10971.1"/>
    <property type="molecule type" value="Genomic_DNA"/>
</dbReference>
<name>A0A2Z6EZB3_HALHR</name>
<dbReference type="KEGG" id="hhk:HH1059_03700"/>
<accession>A0A2Z6EZB3</accession>
<gene>
    <name evidence="1" type="ORF">HH1059_03700</name>
</gene>
<evidence type="ECO:0000313" key="2">
    <source>
        <dbReference type="Proteomes" id="UP000218890"/>
    </source>
</evidence>
<dbReference type="Proteomes" id="UP000218890">
    <property type="component" value="Chromosome"/>
</dbReference>
<sequence>MARGVELVPTSGRATVALTRSIPTGWQKHPMSQQTPDYDQDFKNLIVDYAR</sequence>
<evidence type="ECO:0000313" key="1">
    <source>
        <dbReference type="EMBL" id="BBE10971.1"/>
    </source>
</evidence>
<proteinExistence type="predicted"/>
<keyword evidence="2" id="KW-1185">Reference proteome</keyword>
<organism evidence="1 2">
    <name type="scientific">Halorhodospira halochloris</name>
    <name type="common">Ectothiorhodospira halochloris</name>
    <dbReference type="NCBI Taxonomy" id="1052"/>
    <lineage>
        <taxon>Bacteria</taxon>
        <taxon>Pseudomonadati</taxon>
        <taxon>Pseudomonadota</taxon>
        <taxon>Gammaproteobacteria</taxon>
        <taxon>Chromatiales</taxon>
        <taxon>Ectothiorhodospiraceae</taxon>
        <taxon>Halorhodospira</taxon>
    </lineage>
</organism>